<evidence type="ECO:0000313" key="2">
    <source>
        <dbReference type="EMBL" id="TKA79198.1"/>
    </source>
</evidence>
<gene>
    <name evidence="2" type="ORF">B0A49_03182</name>
</gene>
<feature type="compositionally biased region" description="Polar residues" evidence="1">
    <location>
        <begin position="169"/>
        <end position="182"/>
    </location>
</feature>
<accession>A0A4U0XTX7</accession>
<feature type="compositionally biased region" description="Polar residues" evidence="1">
    <location>
        <begin position="207"/>
        <end position="217"/>
    </location>
</feature>
<feature type="region of interest" description="Disordered" evidence="1">
    <location>
        <begin position="713"/>
        <end position="745"/>
    </location>
</feature>
<dbReference type="Proteomes" id="UP000308768">
    <property type="component" value="Unassembled WGS sequence"/>
</dbReference>
<feature type="region of interest" description="Disordered" evidence="1">
    <location>
        <begin position="585"/>
        <end position="634"/>
    </location>
</feature>
<keyword evidence="3" id="KW-1185">Reference proteome</keyword>
<feature type="region of interest" description="Disordered" evidence="1">
    <location>
        <begin position="372"/>
        <end position="415"/>
    </location>
</feature>
<evidence type="ECO:0000256" key="1">
    <source>
        <dbReference type="SAM" id="MobiDB-lite"/>
    </source>
</evidence>
<organism evidence="2 3">
    <name type="scientific">Cryomyces minteri</name>
    <dbReference type="NCBI Taxonomy" id="331657"/>
    <lineage>
        <taxon>Eukaryota</taxon>
        <taxon>Fungi</taxon>
        <taxon>Dikarya</taxon>
        <taxon>Ascomycota</taxon>
        <taxon>Pezizomycotina</taxon>
        <taxon>Dothideomycetes</taxon>
        <taxon>Dothideomycetes incertae sedis</taxon>
        <taxon>Cryomyces</taxon>
    </lineage>
</organism>
<name>A0A4U0XTX7_9PEZI</name>
<feature type="compositionally biased region" description="Low complexity" evidence="1">
    <location>
        <begin position="118"/>
        <end position="133"/>
    </location>
</feature>
<dbReference type="OrthoDB" id="5426191at2759"/>
<reference evidence="2 3" key="1">
    <citation type="submission" date="2017-03" db="EMBL/GenBank/DDBJ databases">
        <title>Genomes of endolithic fungi from Antarctica.</title>
        <authorList>
            <person name="Coleine C."/>
            <person name="Masonjones S."/>
            <person name="Stajich J.E."/>
        </authorList>
    </citation>
    <scope>NUCLEOTIDE SEQUENCE [LARGE SCALE GENOMIC DNA]</scope>
    <source>
        <strain evidence="2 3">CCFEE 5187</strain>
    </source>
</reference>
<feature type="region of interest" description="Disordered" evidence="1">
    <location>
        <begin position="90"/>
        <end position="256"/>
    </location>
</feature>
<feature type="region of interest" description="Disordered" evidence="1">
    <location>
        <begin position="1"/>
        <end position="28"/>
    </location>
</feature>
<proteinExistence type="predicted"/>
<feature type="compositionally biased region" description="Low complexity" evidence="1">
    <location>
        <begin position="379"/>
        <end position="396"/>
    </location>
</feature>
<sequence length="906" mass="98134">MAAPIEARSLSSLTTLASNPPRYPRNPTEVVQPSLVLYIARVPGSRDVFLTPMKPRDKVVTAEDVQSSLYYLHVDQPHDRAVLDRHKAVPEHEGIEEQEPDGGERECQGGPPPYNHASSRSPQKSSSPIRKPIAIPPLSPRLNVSRRHNIDAATVSRKPLGPGPVKHLGSTSTGIVPSNRENVSPDVQIHSHSMQSPHTKPAWSPRGVSNQDMGTHGNNRRNTDGLHALQPSSTSSLQNQQPGSAEPFKAGDTSNDNNSEALIRLLETSLTLIRRDPTSGAQWNVAKIKDPPVLDVSSESSKSQRLKRAGAPLSIEVYNPGYTKFIVPVESRSSSKSSVAAFPTESQPSDAGKANVFQRRLWMDGSRFADHSYGHRKTSSNSSNGSSSGNDGVSASIGRRSREFQATSVPSTDKRSRGYAFLSPWNGRCEFSTGGAGRSLKCKHSLQRGDQASPTSMSTAVSELRFNLPGSNLLSFPPTPIDDGSSWKRSSFFARPRVRENLSSSSTFSASLATPVGIINDDKLDLSLGKEHAGGGFGGKQAKLGKLIIEDEGLKMLDLLVAANMSLWWRAYERTELGLGGMATDASLRDSDGSSDSELTELSSEDGTSSYVPSPRTVPVAAGRQTRSDHEVHSYSSASDGALTLLNRTKHGIQNITHLHLTLDASAWSDFEDDMWAIALAAFDNGHFLQELKIAIVGPIRFEEYDYISVTPKTYPDHTTMTSDSNARRDPDPPNEPAPAAFQPLQKRKHIFRPRSPSPTPPPEPVHPVTSVTRKAIVGALLAITNIPTIAIAGPMSISLRQLLITTMASDATTPSNAAQLGLRNGDWRTVLAVDVAERAAVAARQDMLPFGQREQDEGDFGQTPANPLVVGRYFVEEWIVPTGKEGRLTLGWRARGAWTGPRAVV</sequence>
<feature type="compositionally biased region" description="Low complexity" evidence="1">
    <location>
        <begin position="600"/>
        <end position="610"/>
    </location>
</feature>
<feature type="compositionally biased region" description="Polar residues" evidence="1">
    <location>
        <begin position="230"/>
        <end position="243"/>
    </location>
</feature>
<dbReference type="AlphaFoldDB" id="A0A4U0XTX7"/>
<dbReference type="EMBL" id="NAJN01000109">
    <property type="protein sequence ID" value="TKA79198.1"/>
    <property type="molecule type" value="Genomic_DNA"/>
</dbReference>
<protein>
    <submittedName>
        <fullName evidence="2">Uncharacterized protein</fullName>
    </submittedName>
</protein>
<evidence type="ECO:0000313" key="3">
    <source>
        <dbReference type="Proteomes" id="UP000308768"/>
    </source>
</evidence>
<dbReference type="STRING" id="331657.A0A4U0XTX7"/>
<comment type="caution">
    <text evidence="2">The sequence shown here is derived from an EMBL/GenBank/DDBJ whole genome shotgun (WGS) entry which is preliminary data.</text>
</comment>